<feature type="signal peptide" evidence="2">
    <location>
        <begin position="1"/>
        <end position="18"/>
    </location>
</feature>
<evidence type="ECO:0000256" key="1">
    <source>
        <dbReference type="SAM" id="MobiDB-lite"/>
    </source>
</evidence>
<dbReference type="EMBL" id="ACPB03002245">
    <property type="status" value="NOT_ANNOTATED_CDS"/>
    <property type="molecule type" value="Genomic_DNA"/>
</dbReference>
<dbReference type="EnsemblMetazoa" id="RPRC012250-RA">
    <property type="protein sequence ID" value="RPRC012250-PA"/>
    <property type="gene ID" value="RPRC012250"/>
</dbReference>
<organism evidence="3 4">
    <name type="scientific">Rhodnius prolixus</name>
    <name type="common">Triatomid bug</name>
    <dbReference type="NCBI Taxonomy" id="13249"/>
    <lineage>
        <taxon>Eukaryota</taxon>
        <taxon>Metazoa</taxon>
        <taxon>Ecdysozoa</taxon>
        <taxon>Arthropoda</taxon>
        <taxon>Hexapoda</taxon>
        <taxon>Insecta</taxon>
        <taxon>Pterygota</taxon>
        <taxon>Neoptera</taxon>
        <taxon>Paraneoptera</taxon>
        <taxon>Hemiptera</taxon>
        <taxon>Heteroptera</taxon>
        <taxon>Panheteroptera</taxon>
        <taxon>Cimicomorpha</taxon>
        <taxon>Reduviidae</taxon>
        <taxon>Triatominae</taxon>
        <taxon>Rhodnius</taxon>
    </lineage>
</organism>
<evidence type="ECO:0000256" key="2">
    <source>
        <dbReference type="SAM" id="SignalP"/>
    </source>
</evidence>
<dbReference type="GeneID" id="141460079"/>
<evidence type="ECO:0000313" key="4">
    <source>
        <dbReference type="Proteomes" id="UP000015103"/>
    </source>
</evidence>
<feature type="chain" id="PRO_5043892959" evidence="2">
    <location>
        <begin position="19"/>
        <end position="106"/>
    </location>
</feature>
<keyword evidence="4" id="KW-1185">Reference proteome</keyword>
<protein>
    <submittedName>
        <fullName evidence="3">Uncharacterized protein</fullName>
    </submittedName>
</protein>
<evidence type="ECO:0000313" key="3">
    <source>
        <dbReference type="EnsemblMetazoa" id="RPRC012250-PA"/>
    </source>
</evidence>
<dbReference type="VEuPathDB" id="VectorBase:RPRC012250"/>
<proteinExistence type="predicted"/>
<accession>T1I7H8</accession>
<feature type="compositionally biased region" description="Polar residues" evidence="1">
    <location>
        <begin position="43"/>
        <end position="106"/>
    </location>
</feature>
<keyword evidence="2" id="KW-0732">Signal</keyword>
<sequence length="106" mass="10902">MKVLYVLVISATMICIHASGGDEGEEESSSPPESSESSEPSETATINATQDALSSNSVSNPSVQTTLQYGGKSDGQNSDQENNASNPTQQSSEATNILSSETGGSE</sequence>
<dbReference type="RefSeq" id="XP_073995845.1">
    <property type="nucleotide sequence ID" value="XM_074139744.1"/>
</dbReference>
<name>T1I7H8_RHOPR</name>
<dbReference type="InParanoid" id="T1I7H8"/>
<dbReference type="Proteomes" id="UP000015103">
    <property type="component" value="Unassembled WGS sequence"/>
</dbReference>
<dbReference type="AlphaFoldDB" id="T1I7H8"/>
<reference evidence="3" key="1">
    <citation type="submission" date="2015-05" db="UniProtKB">
        <authorList>
            <consortium name="EnsemblMetazoa"/>
        </authorList>
    </citation>
    <scope>IDENTIFICATION</scope>
</reference>
<feature type="compositionally biased region" description="Low complexity" evidence="1">
    <location>
        <begin position="29"/>
        <end position="42"/>
    </location>
</feature>
<feature type="region of interest" description="Disordered" evidence="1">
    <location>
        <begin position="18"/>
        <end position="106"/>
    </location>
</feature>
<dbReference type="HOGENOM" id="CLU_2226436_0_0_1"/>